<comment type="caution">
    <text evidence="2">The sequence shown here is derived from an EMBL/GenBank/DDBJ whole genome shotgun (WGS) entry which is preliminary data.</text>
</comment>
<reference evidence="2" key="2">
    <citation type="submission" date="2023-02" db="EMBL/GenBank/DDBJ databases">
        <authorList>
            <person name="Swenson N.G."/>
            <person name="Wegrzyn J.L."/>
            <person name="Mcevoy S.L."/>
        </authorList>
    </citation>
    <scope>NUCLEOTIDE SEQUENCE</scope>
    <source>
        <strain evidence="2">91603</strain>
        <tissue evidence="2">Leaf</tissue>
    </source>
</reference>
<evidence type="ECO:0000313" key="3">
    <source>
        <dbReference type="Proteomes" id="UP001064489"/>
    </source>
</evidence>
<reference evidence="2" key="1">
    <citation type="journal article" date="2022" name="Plant J.">
        <title>Strategies of tolerance reflected in two North American maple genomes.</title>
        <authorList>
            <person name="McEvoy S.L."/>
            <person name="Sezen U.U."/>
            <person name="Trouern-Trend A."/>
            <person name="McMahon S.M."/>
            <person name="Schaberg P.G."/>
            <person name="Yang J."/>
            <person name="Wegrzyn J.L."/>
            <person name="Swenson N.G."/>
        </authorList>
    </citation>
    <scope>NUCLEOTIDE SEQUENCE</scope>
    <source>
        <strain evidence="2">91603</strain>
    </source>
</reference>
<dbReference type="PANTHER" id="PTHR35046">
    <property type="entry name" value="ZINC KNUCKLE (CCHC-TYPE) FAMILY PROTEIN"/>
    <property type="match status" value="1"/>
</dbReference>
<keyword evidence="3" id="KW-1185">Reference proteome</keyword>
<dbReference type="Proteomes" id="UP001064489">
    <property type="component" value="Unassembled WGS sequence"/>
</dbReference>
<evidence type="ECO:0000259" key="1">
    <source>
        <dbReference type="Pfam" id="PF24626"/>
    </source>
</evidence>
<accession>A0AAD5J861</accession>
<dbReference type="EMBL" id="JAJSOW010000037">
    <property type="protein sequence ID" value="KAI9188603.1"/>
    <property type="molecule type" value="Genomic_DNA"/>
</dbReference>
<dbReference type="PANTHER" id="PTHR35046:SF18">
    <property type="entry name" value="RNA-DIRECTED DNA POLYMERASE"/>
    <property type="match status" value="1"/>
</dbReference>
<feature type="domain" description="Tf2-1-like SH3-like" evidence="1">
    <location>
        <begin position="86"/>
        <end position="148"/>
    </location>
</feature>
<protein>
    <recommendedName>
        <fullName evidence="1">Tf2-1-like SH3-like domain-containing protein</fullName>
    </recommendedName>
</protein>
<proteinExistence type="predicted"/>
<dbReference type="InterPro" id="IPR056924">
    <property type="entry name" value="SH3_Tf2-1"/>
</dbReference>
<evidence type="ECO:0000313" key="2">
    <source>
        <dbReference type="EMBL" id="KAI9188603.1"/>
    </source>
</evidence>
<gene>
    <name evidence="2" type="ORF">LWI28_023810</name>
</gene>
<sequence length="190" mass="21482">MVYLRQLFLTETLDSSVTFGGAFGGRWSIQGWFSSAYHPQTDGQTEVVNRALGDLLDVGARKFVAIVEKYKLAADKKRRHLEFEVGDFVWAVLTKDRFAVGEYNKLAAKKIGPLEIVEKINPNAYRLKLPSHIRTHNVFNVKHLIPFHGDSSDDDTAINSRTNFLQPGENDAADQLALDYLEGWDLKQTK</sequence>
<dbReference type="Pfam" id="PF24626">
    <property type="entry name" value="SH3_Tf2-1"/>
    <property type="match status" value="1"/>
</dbReference>
<organism evidence="2 3">
    <name type="scientific">Acer negundo</name>
    <name type="common">Box elder</name>
    <dbReference type="NCBI Taxonomy" id="4023"/>
    <lineage>
        <taxon>Eukaryota</taxon>
        <taxon>Viridiplantae</taxon>
        <taxon>Streptophyta</taxon>
        <taxon>Embryophyta</taxon>
        <taxon>Tracheophyta</taxon>
        <taxon>Spermatophyta</taxon>
        <taxon>Magnoliopsida</taxon>
        <taxon>eudicotyledons</taxon>
        <taxon>Gunneridae</taxon>
        <taxon>Pentapetalae</taxon>
        <taxon>rosids</taxon>
        <taxon>malvids</taxon>
        <taxon>Sapindales</taxon>
        <taxon>Sapindaceae</taxon>
        <taxon>Hippocastanoideae</taxon>
        <taxon>Acereae</taxon>
        <taxon>Acer</taxon>
    </lineage>
</organism>
<name>A0AAD5J861_ACENE</name>
<dbReference type="AlphaFoldDB" id="A0AAD5J861"/>